<reference evidence="8" key="1">
    <citation type="submission" date="2025-08" db="UniProtKB">
        <authorList>
            <consortium name="Ensembl"/>
        </authorList>
    </citation>
    <scope>IDENTIFICATION</scope>
</reference>
<dbReference type="PRINTS" id="PR00080">
    <property type="entry name" value="SDRFAMILY"/>
</dbReference>
<evidence type="ECO:0000256" key="6">
    <source>
        <dbReference type="PIRSR" id="PIRSR000095-2"/>
    </source>
</evidence>
<keyword evidence="3" id="KW-0443">Lipid metabolism</keyword>
<dbReference type="PANTHER" id="PTHR43391">
    <property type="entry name" value="RETINOL DEHYDROGENASE-RELATED"/>
    <property type="match status" value="1"/>
</dbReference>
<dbReference type="GO" id="GO:0042572">
    <property type="term" value="P:retinol metabolic process"/>
    <property type="evidence" value="ECO:0007669"/>
    <property type="project" value="TreeGrafter"/>
</dbReference>
<evidence type="ECO:0000256" key="3">
    <source>
        <dbReference type="ARBA" id="ARBA00023098"/>
    </source>
</evidence>
<evidence type="ECO:0000313" key="8">
    <source>
        <dbReference type="Ensembl" id="ENSAMXP00005010583.1"/>
    </source>
</evidence>
<evidence type="ECO:0000256" key="7">
    <source>
        <dbReference type="RuleBase" id="RU000363"/>
    </source>
</evidence>
<dbReference type="InterPro" id="IPR020904">
    <property type="entry name" value="Sc_DH/Rdtase_CS"/>
</dbReference>
<evidence type="ECO:0000256" key="5">
    <source>
        <dbReference type="PIRSR" id="PIRSR000095-1"/>
    </source>
</evidence>
<evidence type="ECO:0000313" key="9">
    <source>
        <dbReference type="Proteomes" id="UP000694621"/>
    </source>
</evidence>
<dbReference type="AlphaFoldDB" id="A0A8B9HEP4"/>
<feature type="active site" description="Proton acceptor" evidence="5">
    <location>
        <position position="157"/>
    </location>
</feature>
<dbReference type="GO" id="GO:0004745">
    <property type="term" value="F:all-trans-retinol dehydrogenase (NAD+) activity"/>
    <property type="evidence" value="ECO:0007669"/>
    <property type="project" value="TreeGrafter"/>
</dbReference>
<organism evidence="8 9">
    <name type="scientific">Astyanax mexicanus</name>
    <name type="common">Blind cave fish</name>
    <name type="synonym">Astyanax fasciatus mexicanus</name>
    <dbReference type="NCBI Taxonomy" id="7994"/>
    <lineage>
        <taxon>Eukaryota</taxon>
        <taxon>Metazoa</taxon>
        <taxon>Chordata</taxon>
        <taxon>Craniata</taxon>
        <taxon>Vertebrata</taxon>
        <taxon>Euteleostomi</taxon>
        <taxon>Actinopterygii</taxon>
        <taxon>Neopterygii</taxon>
        <taxon>Teleostei</taxon>
        <taxon>Ostariophysi</taxon>
        <taxon>Characiformes</taxon>
        <taxon>Characoidei</taxon>
        <taxon>Acestrorhamphidae</taxon>
        <taxon>Acestrorhamphinae</taxon>
        <taxon>Astyanax</taxon>
    </lineage>
</organism>
<dbReference type="PROSITE" id="PS00061">
    <property type="entry name" value="ADH_SHORT"/>
    <property type="match status" value="1"/>
</dbReference>
<feature type="binding site" evidence="6">
    <location>
        <position position="161"/>
    </location>
    <ligand>
        <name>NADP(+)</name>
        <dbReference type="ChEBI" id="CHEBI:58349"/>
    </ligand>
</feature>
<sequence length="319" mass="35421">MATVGQKVVLITGCSSGIGLKIAVLLAKDENQRYHVIATMRDLKRKDKLLEAAGDTYGKTLSLLTLDVCSEESVKQCINNVKDRHIDVLINNAGIGLVGPLESIGIDEMKKVFETNFFGVIRMIKEVMPDMKKRRSGHIIVMSSAMGLQGVVFNDVYAASKFAMEGFCESLAVQLLKFHVKMSMIEPGPVHTEFEMKMLEDVSQKEYPGADPDTVHYFKKVYLPSSVDIFQTLGQTPDDIAKCTKKVIEASSPRFRNLTNPLYTPIVALKMADETGGLSVNAFYHLLFNLGGLMHISMTVLRWMTCGCLRNWPTDCVPT</sequence>
<dbReference type="CDD" id="cd09806">
    <property type="entry name" value="type1_17beta-HSD-like_SDR_c"/>
    <property type="match status" value="1"/>
</dbReference>
<evidence type="ECO:0000256" key="2">
    <source>
        <dbReference type="ARBA" id="ARBA00023002"/>
    </source>
</evidence>
<dbReference type="GO" id="GO:0006703">
    <property type="term" value="P:estrogen biosynthetic process"/>
    <property type="evidence" value="ECO:0007669"/>
    <property type="project" value="InterPro"/>
</dbReference>
<evidence type="ECO:0000256" key="4">
    <source>
        <dbReference type="PIRNR" id="PIRNR000095"/>
    </source>
</evidence>
<keyword evidence="2" id="KW-0560">Oxidoreductase</keyword>
<evidence type="ECO:0000256" key="1">
    <source>
        <dbReference type="ARBA" id="ARBA00006484"/>
    </source>
</evidence>
<dbReference type="InterPro" id="IPR002347">
    <property type="entry name" value="SDR_fam"/>
</dbReference>
<name>A0A8B9HEP4_ASTMX</name>
<dbReference type="Proteomes" id="UP000694621">
    <property type="component" value="Unplaced"/>
</dbReference>
<dbReference type="Ensembl" id="ENSAMXT00005011782.1">
    <property type="protein sequence ID" value="ENSAMXP00005010583.1"/>
    <property type="gene ID" value="ENSAMXG00005005789.1"/>
</dbReference>
<proteinExistence type="inferred from homology"/>
<feature type="binding site" evidence="6">
    <location>
        <position position="67"/>
    </location>
    <ligand>
        <name>NADP(+)</name>
        <dbReference type="ChEBI" id="CHEBI:58349"/>
    </ligand>
</feature>
<feature type="binding site" evidence="6">
    <location>
        <begin position="13"/>
        <end position="41"/>
    </location>
    <ligand>
        <name>NADP(+)</name>
        <dbReference type="ChEBI" id="CHEBI:58349"/>
    </ligand>
</feature>
<dbReference type="Gene3D" id="3.40.50.720">
    <property type="entry name" value="NAD(P)-binding Rossmann-like Domain"/>
    <property type="match status" value="1"/>
</dbReference>
<dbReference type="GO" id="GO:0005829">
    <property type="term" value="C:cytosol"/>
    <property type="evidence" value="ECO:0007669"/>
    <property type="project" value="TreeGrafter"/>
</dbReference>
<dbReference type="PRINTS" id="PR00081">
    <property type="entry name" value="GDHRDH"/>
</dbReference>
<dbReference type="Pfam" id="PF00106">
    <property type="entry name" value="adh_short"/>
    <property type="match status" value="1"/>
</dbReference>
<dbReference type="GO" id="GO:0004303">
    <property type="term" value="F:estradiol 17-beta-dehydrogenase [NAD(P)+] activity"/>
    <property type="evidence" value="ECO:0007669"/>
    <property type="project" value="InterPro"/>
</dbReference>
<comment type="similarity">
    <text evidence="1 4 7">Belongs to the short-chain dehydrogenases/reductases (SDR) family.</text>
</comment>
<dbReference type="PANTHER" id="PTHR43391:SF8">
    <property type="entry name" value="RETINOL DEHYDROGENASE 8"/>
    <property type="match status" value="1"/>
</dbReference>
<dbReference type="InterPro" id="IPR036291">
    <property type="entry name" value="NAD(P)-bd_dom_sf"/>
</dbReference>
<feature type="binding site" evidence="6">
    <location>
        <position position="144"/>
    </location>
    <ligand>
        <name>substrate</name>
    </ligand>
</feature>
<dbReference type="FunFam" id="3.40.50.720:FF:000323">
    <property type="entry name" value="Estradiol 17-beta-dehydrogenase 1"/>
    <property type="match status" value="1"/>
</dbReference>
<dbReference type="PIRSF" id="PIRSF000095">
    <property type="entry name" value="17beta-HSD"/>
    <property type="match status" value="1"/>
</dbReference>
<dbReference type="InterPro" id="IPR011348">
    <property type="entry name" value="17beta_DH"/>
</dbReference>
<accession>A0A8B9HEP4</accession>
<dbReference type="SUPFAM" id="SSF51735">
    <property type="entry name" value="NAD(P)-binding Rossmann-fold domains"/>
    <property type="match status" value="1"/>
</dbReference>
<protein>
    <submittedName>
        <fullName evidence="8">Retinol dehydrogenase 8b</fullName>
    </submittedName>
</protein>